<accession>A0A139R2H1</accession>
<evidence type="ECO:0000313" key="2">
    <source>
        <dbReference type="Proteomes" id="UP000071927"/>
    </source>
</evidence>
<evidence type="ECO:0000313" key="1">
    <source>
        <dbReference type="EMBL" id="KXU09029.1"/>
    </source>
</evidence>
<name>A0A139R2H1_9STRE</name>
<dbReference type="GO" id="GO:0036440">
    <property type="term" value="F:citrate synthase activity"/>
    <property type="evidence" value="ECO:0007669"/>
    <property type="project" value="UniProtKB-EC"/>
</dbReference>
<dbReference type="AlphaFoldDB" id="A0A139R2H1"/>
<proteinExistence type="predicted"/>
<protein>
    <submittedName>
        <fullName evidence="1">Citrate synthase (Si)</fullName>
        <ecNumber evidence="1">2.3.3.1</ecNumber>
    </submittedName>
</protein>
<dbReference type="InterPro" id="IPR002020">
    <property type="entry name" value="Citrate_synthase"/>
</dbReference>
<dbReference type="Proteomes" id="UP000071927">
    <property type="component" value="Unassembled WGS sequence"/>
</dbReference>
<reference evidence="1 2" key="1">
    <citation type="submission" date="2016-01" db="EMBL/GenBank/DDBJ databases">
        <title>Highly variable Streptococcus oralis are common among viridans streptococci isolated from primates.</title>
        <authorList>
            <person name="Denapaite D."/>
            <person name="Rieger M."/>
            <person name="Koendgen S."/>
            <person name="Brueckner R."/>
            <person name="Ochigava I."/>
            <person name="Kappeler P."/>
            <person name="Maetz-Rensing K."/>
            <person name="Leendertz F."/>
            <person name="Hakenbeck R."/>
        </authorList>
    </citation>
    <scope>NUCLEOTIDE SEQUENCE [LARGE SCALE GENOMIC DNA]</scope>
    <source>
        <strain evidence="1 2">DD03</strain>
    </source>
</reference>
<keyword evidence="1" id="KW-0808">Transferase</keyword>
<dbReference type="SUPFAM" id="SSF48256">
    <property type="entry name" value="Citrate synthase"/>
    <property type="match status" value="1"/>
</dbReference>
<organism evidence="1 2">
    <name type="scientific">Streptococcus gallolyticus</name>
    <dbReference type="NCBI Taxonomy" id="315405"/>
    <lineage>
        <taxon>Bacteria</taxon>
        <taxon>Bacillati</taxon>
        <taxon>Bacillota</taxon>
        <taxon>Bacilli</taxon>
        <taxon>Lactobacillales</taxon>
        <taxon>Streptococcaceae</taxon>
        <taxon>Streptococcus</taxon>
    </lineage>
</organism>
<gene>
    <name evidence="1" type="ORF">SGADD03_01069</name>
</gene>
<sequence length="41" mass="4866">MSRVSGWIAHIQEQQKNNKLIRPRSHYTGELGLKYTPLEER</sequence>
<dbReference type="EMBL" id="LQXV01000181">
    <property type="protein sequence ID" value="KXU09029.1"/>
    <property type="molecule type" value="Genomic_DNA"/>
</dbReference>
<dbReference type="PATRIC" id="fig|315405.12.peg.1255"/>
<dbReference type="InterPro" id="IPR036969">
    <property type="entry name" value="Citrate_synthase_sf"/>
</dbReference>
<dbReference type="EC" id="2.3.3.1" evidence="1"/>
<keyword evidence="1" id="KW-0012">Acyltransferase</keyword>
<comment type="caution">
    <text evidence="1">The sequence shown here is derived from an EMBL/GenBank/DDBJ whole genome shotgun (WGS) entry which is preliminary data.</text>
</comment>
<dbReference type="Pfam" id="PF00285">
    <property type="entry name" value="Citrate_synt"/>
    <property type="match status" value="1"/>
</dbReference>